<dbReference type="EMBL" id="CP038437">
    <property type="protein sequence ID" value="QEM82669.1"/>
    <property type="molecule type" value="Genomic_DNA"/>
</dbReference>
<dbReference type="AlphaFoldDB" id="A0A5C1NLH7"/>
<keyword evidence="2" id="KW-1185">Reference proteome</keyword>
<accession>A0A5C1NLH7</accession>
<dbReference type="Proteomes" id="UP000324285">
    <property type="component" value="Chromosome"/>
</dbReference>
<evidence type="ECO:0008006" key="3">
    <source>
        <dbReference type="Google" id="ProtNLM"/>
    </source>
</evidence>
<evidence type="ECO:0000313" key="2">
    <source>
        <dbReference type="Proteomes" id="UP000324285"/>
    </source>
</evidence>
<name>A0A5C1NLH7_9GAMM</name>
<protein>
    <recommendedName>
        <fullName evidence="3">DUF3885 domain-containing protein</fullName>
    </recommendedName>
</protein>
<sequence length="194" mass="22105">MEKLSKLINSSFSLDEIDFSGFSSSPGWVGYFELVDDFSFSQVDHAFELFNEFFNSSLNGFFILSALSYCDNKEDDNEVITRYGKYYEIVKEKKLIKPMTPEFESYLWGDRDMPANFLTIEFSNELIEPISKLIMCHAGIVGQSLFLVHPELNIVIYPHEDIGFGCISLNGDKSTAVNFLKHCQSSSSFRVTFG</sequence>
<dbReference type="KEGG" id="hbh:E4T21_14770"/>
<dbReference type="OrthoDB" id="359344at2"/>
<reference evidence="1" key="1">
    <citation type="submission" date="2021-02" db="EMBL/GenBank/DDBJ databases">
        <title>Strain Y2R2, a novel species of the genus Halomonas.</title>
        <authorList>
            <person name="Huang H."/>
        </authorList>
    </citation>
    <scope>NUCLEOTIDE SEQUENCE</scope>
    <source>
        <strain evidence="1">Y2R2</strain>
    </source>
</reference>
<dbReference type="RefSeq" id="WP_149285793.1">
    <property type="nucleotide sequence ID" value="NZ_CP038437.2"/>
</dbReference>
<evidence type="ECO:0000313" key="1">
    <source>
        <dbReference type="EMBL" id="QEM82669.1"/>
    </source>
</evidence>
<organism evidence="1 2">
    <name type="scientific">Halomonas binhaiensis</name>
    <dbReference type="NCBI Taxonomy" id="2562282"/>
    <lineage>
        <taxon>Bacteria</taxon>
        <taxon>Pseudomonadati</taxon>
        <taxon>Pseudomonadota</taxon>
        <taxon>Gammaproteobacteria</taxon>
        <taxon>Oceanospirillales</taxon>
        <taxon>Halomonadaceae</taxon>
        <taxon>Halomonas</taxon>
    </lineage>
</organism>
<gene>
    <name evidence="1" type="ORF">E4T21_14770</name>
</gene>
<proteinExistence type="predicted"/>